<dbReference type="AlphaFoldDB" id="A0A2I0J275"/>
<reference evidence="1 2" key="1">
    <citation type="submission" date="2017-11" db="EMBL/GenBank/DDBJ databases">
        <title>De-novo sequencing of pomegranate (Punica granatum L.) genome.</title>
        <authorList>
            <person name="Akparov Z."/>
            <person name="Amiraslanov A."/>
            <person name="Hajiyeva S."/>
            <person name="Abbasov M."/>
            <person name="Kaur K."/>
            <person name="Hamwieh A."/>
            <person name="Solovyev V."/>
            <person name="Salamov A."/>
            <person name="Braich B."/>
            <person name="Kosarev P."/>
            <person name="Mahmoud A."/>
            <person name="Hajiyev E."/>
            <person name="Babayeva S."/>
            <person name="Izzatullayeva V."/>
            <person name="Mammadov A."/>
            <person name="Mammadov A."/>
            <person name="Sharifova S."/>
            <person name="Ojaghi J."/>
            <person name="Eynullazada K."/>
            <person name="Bayramov B."/>
            <person name="Abdulazimova A."/>
            <person name="Shahmuradov I."/>
        </authorList>
    </citation>
    <scope>NUCLEOTIDE SEQUENCE [LARGE SCALE GENOMIC DNA]</scope>
    <source>
        <strain evidence="2">cv. AG2017</strain>
        <tissue evidence="1">Leaf</tissue>
    </source>
</reference>
<keyword evidence="2" id="KW-1185">Reference proteome</keyword>
<dbReference type="EMBL" id="PGOL01002129">
    <property type="protein sequence ID" value="PKI50337.1"/>
    <property type="molecule type" value="Genomic_DNA"/>
</dbReference>
<accession>A0A2I0J275</accession>
<sequence length="181" mass="20586">MVKEERVPFRLRDAASRIPDRRARGPSVEPVKSVYCYLEMSKPEYPRSRFTQGVDHHGPTNCKAKIVNRFLETRTTDQPSTFGSQIGSGDSFSHAFVAHPREGGHSQAALYRRALACPDEMKFGYLCAPEFNLIGARMREAYATWLGSVHLPGEARRTHVRRSHHLSFYDPKVEGRQVTRV</sequence>
<dbReference type="Proteomes" id="UP000233551">
    <property type="component" value="Unassembled WGS sequence"/>
</dbReference>
<evidence type="ECO:0000313" key="1">
    <source>
        <dbReference type="EMBL" id="PKI50337.1"/>
    </source>
</evidence>
<organism evidence="1 2">
    <name type="scientific">Punica granatum</name>
    <name type="common">Pomegranate</name>
    <dbReference type="NCBI Taxonomy" id="22663"/>
    <lineage>
        <taxon>Eukaryota</taxon>
        <taxon>Viridiplantae</taxon>
        <taxon>Streptophyta</taxon>
        <taxon>Embryophyta</taxon>
        <taxon>Tracheophyta</taxon>
        <taxon>Spermatophyta</taxon>
        <taxon>Magnoliopsida</taxon>
        <taxon>eudicotyledons</taxon>
        <taxon>Gunneridae</taxon>
        <taxon>Pentapetalae</taxon>
        <taxon>rosids</taxon>
        <taxon>malvids</taxon>
        <taxon>Myrtales</taxon>
        <taxon>Lythraceae</taxon>
        <taxon>Punica</taxon>
    </lineage>
</organism>
<comment type="caution">
    <text evidence="1">The sequence shown here is derived from an EMBL/GenBank/DDBJ whole genome shotgun (WGS) entry which is preliminary data.</text>
</comment>
<evidence type="ECO:0000313" key="2">
    <source>
        <dbReference type="Proteomes" id="UP000233551"/>
    </source>
</evidence>
<proteinExistence type="predicted"/>
<gene>
    <name evidence="1" type="ORF">CRG98_029273</name>
</gene>
<protein>
    <submittedName>
        <fullName evidence="1">Uncharacterized protein</fullName>
    </submittedName>
</protein>
<name>A0A2I0J275_PUNGR</name>